<protein>
    <submittedName>
        <fullName evidence="2">40349_t:CDS:1</fullName>
    </submittedName>
</protein>
<dbReference type="InterPro" id="IPR022185">
    <property type="entry name" value="DUF3712"/>
</dbReference>
<dbReference type="Pfam" id="PF12505">
    <property type="entry name" value="DUF3712"/>
    <property type="match status" value="1"/>
</dbReference>
<feature type="compositionally biased region" description="Low complexity" evidence="1">
    <location>
        <begin position="89"/>
        <end position="106"/>
    </location>
</feature>
<feature type="region of interest" description="Disordered" evidence="1">
    <location>
        <begin position="1"/>
        <end position="131"/>
    </location>
</feature>
<proteinExistence type="predicted"/>
<gene>
    <name evidence="2" type="ORF">GMARGA_LOCUS12932</name>
</gene>
<name>A0ABN7V2R6_GIGMA</name>
<evidence type="ECO:0000313" key="2">
    <source>
        <dbReference type="EMBL" id="CAG8713641.1"/>
    </source>
</evidence>
<reference evidence="2 3" key="1">
    <citation type="submission" date="2021-06" db="EMBL/GenBank/DDBJ databases">
        <authorList>
            <person name="Kallberg Y."/>
            <person name="Tangrot J."/>
            <person name="Rosling A."/>
        </authorList>
    </citation>
    <scope>NUCLEOTIDE SEQUENCE [LARGE SCALE GENOMIC DNA]</scope>
    <source>
        <strain evidence="2 3">120-4 pot B 10/14</strain>
    </source>
</reference>
<sequence>MSHNSTKMYDEDDDSQKSHDHSTPSSHSSPPSNRNRNSDIINTDYLYPTQQQQNISNKSSNNTSNTNLSNNQSSNSTERYSKIFPDLFSNSSNNSYRNSTSKRSSNIINPYQPPNQRRDPDFDDSNLNSDQYEPLNARRHKSYFSTSSSQPSPTQTEIPINKKDFSFLQNRRKSLCLNVKLSNISEDNFSLTFSGAVTNTGPLSATITIPDGVSVSFKNSTLGRMPMDTINTKPFNGLTINDVELSKDVTLSGMNNFPNVTVNNFDAPSDHPDGGIAISIISTINNPS</sequence>
<evidence type="ECO:0000313" key="3">
    <source>
        <dbReference type="Proteomes" id="UP000789901"/>
    </source>
</evidence>
<feature type="compositionally biased region" description="Low complexity" evidence="1">
    <location>
        <begin position="23"/>
        <end position="39"/>
    </location>
</feature>
<dbReference type="Proteomes" id="UP000789901">
    <property type="component" value="Unassembled WGS sequence"/>
</dbReference>
<feature type="compositionally biased region" description="Low complexity" evidence="1">
    <location>
        <begin position="49"/>
        <end position="77"/>
    </location>
</feature>
<dbReference type="EMBL" id="CAJVQB010008071">
    <property type="protein sequence ID" value="CAG8713641.1"/>
    <property type="molecule type" value="Genomic_DNA"/>
</dbReference>
<evidence type="ECO:0000256" key="1">
    <source>
        <dbReference type="SAM" id="MobiDB-lite"/>
    </source>
</evidence>
<comment type="caution">
    <text evidence="2">The sequence shown here is derived from an EMBL/GenBank/DDBJ whole genome shotgun (WGS) entry which is preliminary data.</text>
</comment>
<organism evidence="2 3">
    <name type="scientific">Gigaspora margarita</name>
    <dbReference type="NCBI Taxonomy" id="4874"/>
    <lineage>
        <taxon>Eukaryota</taxon>
        <taxon>Fungi</taxon>
        <taxon>Fungi incertae sedis</taxon>
        <taxon>Mucoromycota</taxon>
        <taxon>Glomeromycotina</taxon>
        <taxon>Glomeromycetes</taxon>
        <taxon>Diversisporales</taxon>
        <taxon>Gigasporaceae</taxon>
        <taxon>Gigaspora</taxon>
    </lineage>
</organism>
<accession>A0ABN7V2R6</accession>
<keyword evidence="3" id="KW-1185">Reference proteome</keyword>